<name>A0A4T0FUK5_9BASI</name>
<organism evidence="7 8">
    <name type="scientific">Wallemia hederae</name>
    <dbReference type="NCBI Taxonomy" id="1540922"/>
    <lineage>
        <taxon>Eukaryota</taxon>
        <taxon>Fungi</taxon>
        <taxon>Dikarya</taxon>
        <taxon>Basidiomycota</taxon>
        <taxon>Wallemiomycotina</taxon>
        <taxon>Wallemiomycetes</taxon>
        <taxon>Wallemiales</taxon>
        <taxon>Wallemiaceae</taxon>
        <taxon>Wallemia</taxon>
    </lineage>
</organism>
<dbReference type="InterPro" id="IPR011701">
    <property type="entry name" value="MFS"/>
</dbReference>
<keyword evidence="3 6" id="KW-1133">Transmembrane helix</keyword>
<feature type="transmembrane region" description="Helical" evidence="6">
    <location>
        <begin position="67"/>
        <end position="85"/>
    </location>
</feature>
<evidence type="ECO:0000256" key="4">
    <source>
        <dbReference type="ARBA" id="ARBA00023136"/>
    </source>
</evidence>
<dbReference type="GO" id="GO:0005886">
    <property type="term" value="C:plasma membrane"/>
    <property type="evidence" value="ECO:0007669"/>
    <property type="project" value="TreeGrafter"/>
</dbReference>
<feature type="transmembrane region" description="Helical" evidence="6">
    <location>
        <begin position="478"/>
        <end position="505"/>
    </location>
</feature>
<feature type="transmembrane region" description="Helical" evidence="6">
    <location>
        <begin position="448"/>
        <end position="472"/>
    </location>
</feature>
<sequence length="534" mass="58881">MSQISTSISKSQLSEEDKHEVQFSRTSTLVGSACNDVLHRSSEKHKLVEADEDEDPMKWNKAKKLKVVIAVVGFSILTSGATPAFSIGLSQMTEDLDTTTELSTVAEAIFVCAFALPPMVLAGLSEQYGRSKIYCVSYLLYVLLHLPIAFCTGITGVILGRLCQGLAASVGSTLTAGSIADMYDGYERGIYLSLFAASNPFAAGVAPICYSYVPEMYRLGMPGQHHGAGGWRWIQLIEMAAAGAWGVVMACWVKETRLNVILQNKAQRLRLQTGDLSIKAPSELCRVSKRQMFRGSALLPLKLLCTESAVLAFSLFIGYAYAIYYALQGSIEHVFSTLYEAEYDMSNARVAFVFATLCVGTTIGWVFNYCFQERWFYTRFRHKHSVEARLGSSMVAGVVFSAGSFVYAFTTYEFVHWTVPCLAIVVIMAGIFPIYYSSMNYISDCYGANASSALAALALVRNLVGGVVMLVIRKWLDGMGFQWCLLMVAVMGTFLSIIPIALFVYGGRLRSRSRYCLEEQEDDIKKVSMKTSHV</sequence>
<evidence type="ECO:0000256" key="5">
    <source>
        <dbReference type="SAM" id="MobiDB-lite"/>
    </source>
</evidence>
<dbReference type="Proteomes" id="UP000310189">
    <property type="component" value="Unassembled WGS sequence"/>
</dbReference>
<feature type="region of interest" description="Disordered" evidence="5">
    <location>
        <begin position="1"/>
        <end position="20"/>
    </location>
</feature>
<gene>
    <name evidence="7" type="ORF">E3P99_01065</name>
</gene>
<feature type="transmembrane region" description="Helical" evidence="6">
    <location>
        <begin position="105"/>
        <end position="124"/>
    </location>
</feature>
<feature type="transmembrane region" description="Helical" evidence="6">
    <location>
        <begin position="299"/>
        <end position="327"/>
    </location>
</feature>
<dbReference type="AlphaFoldDB" id="A0A4T0FUK5"/>
<dbReference type="PANTHER" id="PTHR23502:SF134">
    <property type="entry name" value="MAJOR FACILITATOR SUPERFAMILY (MFS) PROFILE DOMAIN-CONTAINING PROTEIN-RELATED"/>
    <property type="match status" value="1"/>
</dbReference>
<keyword evidence="8" id="KW-1185">Reference proteome</keyword>
<dbReference type="GO" id="GO:0022857">
    <property type="term" value="F:transmembrane transporter activity"/>
    <property type="evidence" value="ECO:0007669"/>
    <property type="project" value="InterPro"/>
</dbReference>
<keyword evidence="2 6" id="KW-0812">Transmembrane</keyword>
<evidence type="ECO:0000256" key="3">
    <source>
        <dbReference type="ARBA" id="ARBA00022989"/>
    </source>
</evidence>
<feature type="transmembrane region" description="Helical" evidence="6">
    <location>
        <begin position="388"/>
        <end position="408"/>
    </location>
</feature>
<dbReference type="SUPFAM" id="SSF103473">
    <property type="entry name" value="MFS general substrate transporter"/>
    <property type="match status" value="1"/>
</dbReference>
<evidence type="ECO:0000256" key="1">
    <source>
        <dbReference type="ARBA" id="ARBA00004141"/>
    </source>
</evidence>
<proteinExistence type="predicted"/>
<dbReference type="EMBL" id="SPNW01000012">
    <property type="protein sequence ID" value="TIA91404.1"/>
    <property type="molecule type" value="Genomic_DNA"/>
</dbReference>
<evidence type="ECO:0008006" key="9">
    <source>
        <dbReference type="Google" id="ProtNLM"/>
    </source>
</evidence>
<dbReference type="Gene3D" id="1.20.1250.20">
    <property type="entry name" value="MFS general substrate transporter like domains"/>
    <property type="match status" value="1"/>
</dbReference>
<keyword evidence="4 6" id="KW-0472">Membrane</keyword>
<evidence type="ECO:0000313" key="7">
    <source>
        <dbReference type="EMBL" id="TIA91404.1"/>
    </source>
</evidence>
<reference evidence="7 8" key="1">
    <citation type="submission" date="2019-03" db="EMBL/GenBank/DDBJ databases">
        <title>Sequencing 23 genomes of Wallemia ichthyophaga.</title>
        <authorList>
            <person name="Gostincar C."/>
        </authorList>
    </citation>
    <scope>NUCLEOTIDE SEQUENCE [LARGE SCALE GENOMIC DNA]</scope>
    <source>
        <strain evidence="7 8">EXF-5753</strain>
    </source>
</reference>
<feature type="transmembrane region" description="Helical" evidence="6">
    <location>
        <begin position="414"/>
        <end position="436"/>
    </location>
</feature>
<feature type="compositionally biased region" description="Polar residues" evidence="5">
    <location>
        <begin position="1"/>
        <end position="12"/>
    </location>
</feature>
<feature type="transmembrane region" description="Helical" evidence="6">
    <location>
        <begin position="136"/>
        <end position="159"/>
    </location>
</feature>
<evidence type="ECO:0000256" key="2">
    <source>
        <dbReference type="ARBA" id="ARBA00022692"/>
    </source>
</evidence>
<dbReference type="Pfam" id="PF07690">
    <property type="entry name" value="MFS_1"/>
    <property type="match status" value="1"/>
</dbReference>
<feature type="transmembrane region" description="Helical" evidence="6">
    <location>
        <begin position="347"/>
        <end position="367"/>
    </location>
</feature>
<comment type="caution">
    <text evidence="7">The sequence shown here is derived from an EMBL/GenBank/DDBJ whole genome shotgun (WGS) entry which is preliminary data.</text>
</comment>
<dbReference type="InterPro" id="IPR036259">
    <property type="entry name" value="MFS_trans_sf"/>
</dbReference>
<dbReference type="OrthoDB" id="5376138at2759"/>
<evidence type="ECO:0000313" key="8">
    <source>
        <dbReference type="Proteomes" id="UP000310189"/>
    </source>
</evidence>
<feature type="transmembrane region" description="Helical" evidence="6">
    <location>
        <begin position="190"/>
        <end position="213"/>
    </location>
</feature>
<accession>A0A4T0FUK5</accession>
<comment type="subcellular location">
    <subcellularLocation>
        <location evidence="1">Membrane</location>
        <topology evidence="1">Multi-pass membrane protein</topology>
    </subcellularLocation>
</comment>
<evidence type="ECO:0000256" key="6">
    <source>
        <dbReference type="SAM" id="Phobius"/>
    </source>
</evidence>
<protein>
    <recommendedName>
        <fullName evidence="9">Major facilitator superfamily (MFS) profile domain-containing protein</fullName>
    </recommendedName>
</protein>
<dbReference type="PANTHER" id="PTHR23502">
    <property type="entry name" value="MAJOR FACILITATOR SUPERFAMILY"/>
    <property type="match status" value="1"/>
</dbReference>